<feature type="region of interest" description="Disordered" evidence="1">
    <location>
        <begin position="50"/>
        <end position="79"/>
    </location>
</feature>
<accession>A0AAQ3SZM5</accession>
<sequence>MVVPSLNCSRQVTPDPLSALALLEDKQNFKFGGVDGRNLAISTVNYQPNGAMQVGRHRPGRPTYQQGRLTLTQAAQPPN</sequence>
<protein>
    <submittedName>
        <fullName evidence="2">Uncharacterized protein</fullName>
    </submittedName>
</protein>
<feature type="compositionally biased region" description="Polar residues" evidence="1">
    <location>
        <begin position="63"/>
        <end position="79"/>
    </location>
</feature>
<organism evidence="2 3">
    <name type="scientific">Paspalum notatum var. saurae</name>
    <dbReference type="NCBI Taxonomy" id="547442"/>
    <lineage>
        <taxon>Eukaryota</taxon>
        <taxon>Viridiplantae</taxon>
        <taxon>Streptophyta</taxon>
        <taxon>Embryophyta</taxon>
        <taxon>Tracheophyta</taxon>
        <taxon>Spermatophyta</taxon>
        <taxon>Magnoliopsida</taxon>
        <taxon>Liliopsida</taxon>
        <taxon>Poales</taxon>
        <taxon>Poaceae</taxon>
        <taxon>PACMAD clade</taxon>
        <taxon>Panicoideae</taxon>
        <taxon>Andropogonodae</taxon>
        <taxon>Paspaleae</taxon>
        <taxon>Paspalinae</taxon>
        <taxon>Paspalum</taxon>
    </lineage>
</organism>
<dbReference type="Proteomes" id="UP001341281">
    <property type="component" value="Chromosome 03"/>
</dbReference>
<dbReference type="AlphaFoldDB" id="A0AAQ3SZM5"/>
<dbReference type="EMBL" id="CP144747">
    <property type="protein sequence ID" value="WVZ63930.1"/>
    <property type="molecule type" value="Genomic_DNA"/>
</dbReference>
<evidence type="ECO:0000256" key="1">
    <source>
        <dbReference type="SAM" id="MobiDB-lite"/>
    </source>
</evidence>
<proteinExistence type="predicted"/>
<reference evidence="2 3" key="1">
    <citation type="submission" date="2024-02" db="EMBL/GenBank/DDBJ databases">
        <title>High-quality chromosome-scale genome assembly of Pensacola bahiagrass (Paspalum notatum Flugge var. saurae).</title>
        <authorList>
            <person name="Vega J.M."/>
            <person name="Podio M."/>
            <person name="Orjuela J."/>
            <person name="Siena L.A."/>
            <person name="Pessino S.C."/>
            <person name="Combes M.C."/>
            <person name="Mariac C."/>
            <person name="Albertini E."/>
            <person name="Pupilli F."/>
            <person name="Ortiz J.P.A."/>
            <person name="Leblanc O."/>
        </authorList>
    </citation>
    <scope>NUCLEOTIDE SEQUENCE [LARGE SCALE GENOMIC DNA]</scope>
    <source>
        <strain evidence="2">R1</strain>
        <tissue evidence="2">Leaf</tissue>
    </source>
</reference>
<name>A0AAQ3SZM5_PASNO</name>
<keyword evidence="3" id="KW-1185">Reference proteome</keyword>
<evidence type="ECO:0000313" key="2">
    <source>
        <dbReference type="EMBL" id="WVZ63930.1"/>
    </source>
</evidence>
<gene>
    <name evidence="2" type="ORF">U9M48_013521</name>
</gene>
<evidence type="ECO:0000313" key="3">
    <source>
        <dbReference type="Proteomes" id="UP001341281"/>
    </source>
</evidence>